<proteinExistence type="predicted"/>
<evidence type="ECO:0000313" key="3">
    <source>
        <dbReference type="Proteomes" id="UP000184536"/>
    </source>
</evidence>
<keyword evidence="3" id="KW-1185">Reference proteome</keyword>
<dbReference type="Proteomes" id="UP000184536">
    <property type="component" value="Unassembled WGS sequence"/>
</dbReference>
<keyword evidence="1" id="KW-0175">Coiled coil</keyword>
<organism evidence="2 3">
    <name type="scientific">Geosporobacter subterraneus DSM 17957</name>
    <dbReference type="NCBI Taxonomy" id="1121919"/>
    <lineage>
        <taxon>Bacteria</taxon>
        <taxon>Bacillati</taxon>
        <taxon>Bacillota</taxon>
        <taxon>Clostridia</taxon>
        <taxon>Peptostreptococcales</taxon>
        <taxon>Thermotaleaceae</taxon>
        <taxon>Geosporobacter</taxon>
    </lineage>
</organism>
<dbReference type="EMBL" id="FQZV01000005">
    <property type="protein sequence ID" value="SHI68681.1"/>
    <property type="molecule type" value="Genomic_DNA"/>
</dbReference>
<dbReference type="RefSeq" id="WP_190014062.1">
    <property type="nucleotide sequence ID" value="NZ_FQZV01000005.1"/>
</dbReference>
<feature type="coiled-coil region" evidence="1">
    <location>
        <begin position="17"/>
        <end position="51"/>
    </location>
</feature>
<sequence>MGISNYNPYGIDLYDMHNQKKKDHKKQEKILQEMIQELKRIDGSLEDIKSTIHHLLE</sequence>
<dbReference type="AlphaFoldDB" id="A0A1M6D698"/>
<gene>
    <name evidence="2" type="ORF">SAMN02745975_00392</name>
</gene>
<protein>
    <submittedName>
        <fullName evidence="2">Uncharacterized protein</fullName>
    </submittedName>
</protein>
<reference evidence="3" key="1">
    <citation type="submission" date="2016-11" db="EMBL/GenBank/DDBJ databases">
        <authorList>
            <person name="Varghese N."/>
            <person name="Submissions S."/>
        </authorList>
    </citation>
    <scope>NUCLEOTIDE SEQUENCE [LARGE SCALE GENOMIC DNA]</scope>
    <source>
        <strain evidence="3">DSM 17957</strain>
    </source>
</reference>
<evidence type="ECO:0000256" key="1">
    <source>
        <dbReference type="SAM" id="Coils"/>
    </source>
</evidence>
<name>A0A1M6D698_9FIRM</name>
<evidence type="ECO:0000313" key="2">
    <source>
        <dbReference type="EMBL" id="SHI68681.1"/>
    </source>
</evidence>
<accession>A0A1M6D698</accession>